<reference evidence="1" key="1">
    <citation type="journal article" date="2020" name="Stud. Mycol.">
        <title>101 Dothideomycetes genomes: a test case for predicting lifestyles and emergence of pathogens.</title>
        <authorList>
            <person name="Haridas S."/>
            <person name="Albert R."/>
            <person name="Binder M."/>
            <person name="Bloem J."/>
            <person name="Labutti K."/>
            <person name="Salamov A."/>
            <person name="Andreopoulos B."/>
            <person name="Baker S."/>
            <person name="Barry K."/>
            <person name="Bills G."/>
            <person name="Bluhm B."/>
            <person name="Cannon C."/>
            <person name="Castanera R."/>
            <person name="Culley D."/>
            <person name="Daum C."/>
            <person name="Ezra D."/>
            <person name="Gonzalez J."/>
            <person name="Henrissat B."/>
            <person name="Kuo A."/>
            <person name="Liang C."/>
            <person name="Lipzen A."/>
            <person name="Lutzoni F."/>
            <person name="Magnuson J."/>
            <person name="Mondo S."/>
            <person name="Nolan M."/>
            <person name="Ohm R."/>
            <person name="Pangilinan J."/>
            <person name="Park H.-J."/>
            <person name="Ramirez L."/>
            <person name="Alfaro M."/>
            <person name="Sun H."/>
            <person name="Tritt A."/>
            <person name="Yoshinaga Y."/>
            <person name="Zwiers L.-H."/>
            <person name="Turgeon B."/>
            <person name="Goodwin S."/>
            <person name="Spatafora J."/>
            <person name="Crous P."/>
            <person name="Grigoriev I."/>
        </authorList>
    </citation>
    <scope>NUCLEOTIDE SEQUENCE</scope>
    <source>
        <strain evidence="1">CBS 113979</strain>
    </source>
</reference>
<evidence type="ECO:0000313" key="2">
    <source>
        <dbReference type="Proteomes" id="UP000800041"/>
    </source>
</evidence>
<protein>
    <submittedName>
        <fullName evidence="1">Uncharacterized protein</fullName>
    </submittedName>
</protein>
<evidence type="ECO:0000313" key="1">
    <source>
        <dbReference type="EMBL" id="KAF1983064.1"/>
    </source>
</evidence>
<accession>A0A6G1GQH2</accession>
<name>A0A6G1GQH2_9PEZI</name>
<dbReference type="AlphaFoldDB" id="A0A6G1GQH2"/>
<organism evidence="1 2">
    <name type="scientific">Aulographum hederae CBS 113979</name>
    <dbReference type="NCBI Taxonomy" id="1176131"/>
    <lineage>
        <taxon>Eukaryota</taxon>
        <taxon>Fungi</taxon>
        <taxon>Dikarya</taxon>
        <taxon>Ascomycota</taxon>
        <taxon>Pezizomycotina</taxon>
        <taxon>Dothideomycetes</taxon>
        <taxon>Pleosporomycetidae</taxon>
        <taxon>Aulographales</taxon>
        <taxon>Aulographaceae</taxon>
    </lineage>
</organism>
<proteinExistence type="predicted"/>
<keyword evidence="2" id="KW-1185">Reference proteome</keyword>
<dbReference type="Proteomes" id="UP000800041">
    <property type="component" value="Unassembled WGS sequence"/>
</dbReference>
<sequence>MNSGTLCVSTLSHEQHRQLSIDEQEERLVSLKISSHRRLEYTCFLEPLSFPRLNISERPERKSTLCVGAMPANLWGLFQSLMTHLLETRRSMFRGGCTLAGQKIHIEVQELGLLRLEENEDSRTPMQWTMSNLAVALRCWTSVSACMMIPRYDTVEQLATGIPSLG</sequence>
<gene>
    <name evidence="1" type="ORF">K402DRAFT_181819</name>
</gene>
<dbReference type="EMBL" id="ML977178">
    <property type="protein sequence ID" value="KAF1983064.1"/>
    <property type="molecule type" value="Genomic_DNA"/>
</dbReference>